<dbReference type="PANTHER" id="PTHR41237:SF1">
    <property type="entry name" value="SMALL RIBOSOMAL SUBUNIT PROTEIN BS21M"/>
    <property type="match status" value="1"/>
</dbReference>
<comment type="caution">
    <text evidence="4">The sequence shown here is derived from an EMBL/GenBank/DDBJ whole genome shotgun (WGS) entry which is preliminary data.</text>
</comment>
<reference evidence="4" key="1">
    <citation type="submission" date="2022-12" db="EMBL/GenBank/DDBJ databases">
        <authorList>
            <person name="Brejova B."/>
        </authorList>
    </citation>
    <scope>NUCLEOTIDE SEQUENCE</scope>
</reference>
<dbReference type="GO" id="GO:0070124">
    <property type="term" value="P:mitochondrial translational initiation"/>
    <property type="evidence" value="ECO:0007669"/>
    <property type="project" value="TreeGrafter"/>
</dbReference>
<dbReference type="EMBL" id="CANTUO010000001">
    <property type="protein sequence ID" value="CAI5755792.1"/>
    <property type="molecule type" value="Genomic_DNA"/>
</dbReference>
<proteinExistence type="inferred from homology"/>
<dbReference type="GO" id="GO:0005763">
    <property type="term" value="C:mitochondrial small ribosomal subunit"/>
    <property type="evidence" value="ECO:0007669"/>
    <property type="project" value="TreeGrafter"/>
</dbReference>
<dbReference type="InterPro" id="IPR052837">
    <property type="entry name" value="Mitoribosomal_bS21"/>
</dbReference>
<gene>
    <name evidence="4" type="ORF">CANVERA_P0308</name>
</gene>
<dbReference type="InterPro" id="IPR001911">
    <property type="entry name" value="Ribosomal_bS21"/>
</dbReference>
<evidence type="ECO:0000313" key="4">
    <source>
        <dbReference type="EMBL" id="CAI5755792.1"/>
    </source>
</evidence>
<dbReference type="PANTHER" id="PTHR41237">
    <property type="entry name" value="37S RIBOSOMAL PROTEIN MRP21, MITOCHONDRIAL"/>
    <property type="match status" value="1"/>
</dbReference>
<dbReference type="Pfam" id="PF01165">
    <property type="entry name" value="Ribosomal_S21"/>
    <property type="match status" value="1"/>
</dbReference>
<dbReference type="Proteomes" id="UP001152885">
    <property type="component" value="Unassembled WGS sequence"/>
</dbReference>
<sequence>MFQSLIKNSIPKCYTRIIQHPIRITPTSIRFNSTSQQPIKFDQEQIIQDQNKPELNNEEQSQQKSRSEQQLLNIDELLNISIPSIEDTLLDSRFTESYAYDPVIKPPSPRDVAKSHRVMGTNAGRTVEIDYNNISKGFGQLNRLLRDNKVRYLQRIQARFIKPAKLRKQQNSERWRAHFKKHFKETLSLIKDAKRRGY</sequence>
<accession>A0A9W4XEN0</accession>
<dbReference type="OrthoDB" id="2501249at2759"/>
<comment type="similarity">
    <text evidence="1">Belongs to the bacterial ribosomal protein bS21 family.</text>
</comment>
<keyword evidence="3" id="KW-0687">Ribonucleoprotein</keyword>
<evidence type="ECO:0000256" key="2">
    <source>
        <dbReference type="ARBA" id="ARBA00022980"/>
    </source>
</evidence>
<organism evidence="4 5">
    <name type="scientific">Candida verbasci</name>
    <dbReference type="NCBI Taxonomy" id="1227364"/>
    <lineage>
        <taxon>Eukaryota</taxon>
        <taxon>Fungi</taxon>
        <taxon>Dikarya</taxon>
        <taxon>Ascomycota</taxon>
        <taxon>Saccharomycotina</taxon>
        <taxon>Pichiomycetes</taxon>
        <taxon>Debaryomycetaceae</taxon>
        <taxon>Candida/Lodderomyces clade</taxon>
        <taxon>Candida</taxon>
    </lineage>
</organism>
<dbReference type="AlphaFoldDB" id="A0A9W4XEN0"/>
<name>A0A9W4XEN0_9ASCO</name>
<protein>
    <submittedName>
        <fullName evidence="4">Uncharacterized protein</fullName>
    </submittedName>
</protein>
<keyword evidence="5" id="KW-1185">Reference proteome</keyword>
<dbReference type="GO" id="GO:0003735">
    <property type="term" value="F:structural constituent of ribosome"/>
    <property type="evidence" value="ECO:0007669"/>
    <property type="project" value="InterPro"/>
</dbReference>
<evidence type="ECO:0000256" key="3">
    <source>
        <dbReference type="ARBA" id="ARBA00023274"/>
    </source>
</evidence>
<keyword evidence="2" id="KW-0689">Ribosomal protein</keyword>
<evidence type="ECO:0000256" key="1">
    <source>
        <dbReference type="ARBA" id="ARBA00006640"/>
    </source>
</evidence>
<evidence type="ECO:0000313" key="5">
    <source>
        <dbReference type="Proteomes" id="UP001152885"/>
    </source>
</evidence>